<name>A0ACD3ZPJ4_FUSSC</name>
<reference evidence="1" key="1">
    <citation type="submission" date="2021-11" db="EMBL/GenBank/DDBJ databases">
        <title>Fusarium solani-melongenae Genome sequencing and assembly.</title>
        <authorList>
            <person name="Xie S."/>
            <person name="Huang L."/>
            <person name="Zhang X."/>
        </authorList>
    </citation>
    <scope>NUCLEOTIDE SEQUENCE</scope>
    <source>
        <strain evidence="1">CRI 24-3</strain>
    </source>
</reference>
<evidence type="ECO:0000313" key="2">
    <source>
        <dbReference type="Proteomes" id="UP000830768"/>
    </source>
</evidence>
<proteinExistence type="predicted"/>
<evidence type="ECO:0000313" key="1">
    <source>
        <dbReference type="EMBL" id="UPL03137.1"/>
    </source>
</evidence>
<organism evidence="1 2">
    <name type="scientific">Fusarium solani subsp. cucurbitae</name>
    <name type="common">Neocosmosporum cucurbitae</name>
    <dbReference type="NCBI Taxonomy" id="2747967"/>
    <lineage>
        <taxon>Eukaryota</taxon>
        <taxon>Fungi</taxon>
        <taxon>Dikarya</taxon>
        <taxon>Ascomycota</taxon>
        <taxon>Pezizomycotina</taxon>
        <taxon>Sordariomycetes</taxon>
        <taxon>Hypocreomycetidae</taxon>
        <taxon>Hypocreales</taxon>
        <taxon>Nectriaceae</taxon>
        <taxon>Fusarium</taxon>
        <taxon>Fusarium solani species complex</taxon>
    </lineage>
</organism>
<dbReference type="Proteomes" id="UP000830768">
    <property type="component" value="Chromosome 12"/>
</dbReference>
<gene>
    <name evidence="1" type="ORF">LCI18_014071</name>
</gene>
<protein>
    <submittedName>
        <fullName evidence="1">Uncharacterized protein</fullName>
    </submittedName>
</protein>
<sequence>MLSTRREAVLTSDKSLDPTSESRQSSESSSDRVDPSEDGRAVSSSISDRNRISLSPEPFDASFVYSSPGHDAPVSPYCHLVVIPLIVGPPAEPSFPLQICIHPEFRLVDNAVFHLVHDAAHISDNASLHARPYTRTQLEPLDMYTPYMASLDLSGTPSPPNSPLRPARPPHRSSLSTSPPSSPDSGLSSLDTDALPLDDGGQPPEVCHPPQNRRLPSSLNLALIISAIVAFVSIFLTFSPGHLAWVMTSSTNSTIDVPLWQPIHLLYRDYEESILPLLTRFELPNPILPGRPTHILNGLEVELGEIGIGLGTWKGAGLPLLDPEMLNEIHHVNAQFFPLEKSFRSLYRSGDTLLRAFPASLLSFTMVASEYRAEVIRNITIFWLCVEKDNLKSLKSLWEIDKSLRTIDLELVLDYLDKNFRPLLVHPESGYRNEVWVVNTIDAIDMTRSNILPLIDSIRLLVSRAIATLSTADSRIAAQLKVWEVAEFNGGVWQQDVCRFITDSPRWWSSWLYKYTRETLVWEGPNNRTVEELLNIAQRGSQVADLVVKGMKSDSDYTERRPPRPMACY</sequence>
<dbReference type="EMBL" id="CP090040">
    <property type="protein sequence ID" value="UPL03137.1"/>
    <property type="molecule type" value="Genomic_DNA"/>
</dbReference>
<accession>A0ACD3ZPJ4</accession>
<keyword evidence="2" id="KW-1185">Reference proteome</keyword>